<dbReference type="SUPFAM" id="SSF51695">
    <property type="entry name" value="PLC-like phosphodiesterases"/>
    <property type="match status" value="1"/>
</dbReference>
<dbReference type="PANTHER" id="PTHR43805">
    <property type="entry name" value="GLYCEROPHOSPHORYL DIESTER PHOSPHODIESTERASE"/>
    <property type="match status" value="1"/>
</dbReference>
<dbReference type="RefSeq" id="WP_134552341.1">
    <property type="nucleotide sequence ID" value="NZ_SOHL01000025.1"/>
</dbReference>
<dbReference type="Gene3D" id="3.20.20.190">
    <property type="entry name" value="Phosphatidylinositol (PI) phosphodiesterase"/>
    <property type="match status" value="1"/>
</dbReference>
<feature type="domain" description="GP-PDE" evidence="1">
    <location>
        <begin position="15"/>
        <end position="250"/>
    </location>
</feature>
<evidence type="ECO:0000259" key="1">
    <source>
        <dbReference type="PROSITE" id="PS51704"/>
    </source>
</evidence>
<name>A0A4R9ARY1_9MICO</name>
<sequence length="254" mass="26935">MAGSAQSVFLAAPYPRVFAHRGLAQDAPANTLLAFAKALAAGATHLETDVHVSRDGVAVISHDPDLAALGQDVRIDQLAIAELERINLGFGQSFTSLADALVAFPAARFNIDIKTDAAAEPAARAIRDLRATPRVLVTSFNERRRQHVVGLLPGVVSSASASLVARAVAAANLGFYAQVRRTLRGCVAVQVPERAGPVRIATPRFVAMMHRAGVEVHAWTINDPLDMIRLLDLGVDGLVTDRTDLAVAAATRRS</sequence>
<dbReference type="Proteomes" id="UP000297983">
    <property type="component" value="Unassembled WGS sequence"/>
</dbReference>
<evidence type="ECO:0000313" key="2">
    <source>
        <dbReference type="EMBL" id="TFD68588.1"/>
    </source>
</evidence>
<dbReference type="PROSITE" id="PS51704">
    <property type="entry name" value="GP_PDE"/>
    <property type="match status" value="1"/>
</dbReference>
<accession>A0A4R9ARY1</accession>
<dbReference type="InterPro" id="IPR017946">
    <property type="entry name" value="PLC-like_Pdiesterase_TIM-brl"/>
</dbReference>
<proteinExistence type="predicted"/>
<dbReference type="EMBL" id="SOHL01000025">
    <property type="protein sequence ID" value="TFD68588.1"/>
    <property type="molecule type" value="Genomic_DNA"/>
</dbReference>
<dbReference type="GO" id="GO:0008081">
    <property type="term" value="F:phosphoric diester hydrolase activity"/>
    <property type="evidence" value="ECO:0007669"/>
    <property type="project" value="InterPro"/>
</dbReference>
<protein>
    <submittedName>
        <fullName evidence="2">Glycerophosphodiester phosphodiesterase</fullName>
    </submittedName>
</protein>
<dbReference type="Pfam" id="PF03009">
    <property type="entry name" value="GDPD"/>
    <property type="match status" value="1"/>
</dbReference>
<dbReference type="AlphaFoldDB" id="A0A4R9ARY1"/>
<evidence type="ECO:0000313" key="3">
    <source>
        <dbReference type="Proteomes" id="UP000297983"/>
    </source>
</evidence>
<dbReference type="PANTHER" id="PTHR43805:SF1">
    <property type="entry name" value="GP-PDE DOMAIN-CONTAINING PROTEIN"/>
    <property type="match status" value="1"/>
</dbReference>
<comment type="caution">
    <text evidence="2">The sequence shown here is derived from an EMBL/GenBank/DDBJ whole genome shotgun (WGS) entry which is preliminary data.</text>
</comment>
<organism evidence="2 3">
    <name type="scientific">Cryobacterium gelidum</name>
    <dbReference type="NCBI Taxonomy" id="1259164"/>
    <lineage>
        <taxon>Bacteria</taxon>
        <taxon>Bacillati</taxon>
        <taxon>Actinomycetota</taxon>
        <taxon>Actinomycetes</taxon>
        <taxon>Micrococcales</taxon>
        <taxon>Microbacteriaceae</taxon>
        <taxon>Cryobacterium</taxon>
    </lineage>
</organism>
<dbReference type="GO" id="GO:0006629">
    <property type="term" value="P:lipid metabolic process"/>
    <property type="evidence" value="ECO:0007669"/>
    <property type="project" value="InterPro"/>
</dbReference>
<keyword evidence="3" id="KW-1185">Reference proteome</keyword>
<dbReference type="InterPro" id="IPR030395">
    <property type="entry name" value="GP_PDE_dom"/>
</dbReference>
<gene>
    <name evidence="2" type="ORF">E3T50_12610</name>
</gene>
<reference evidence="2 3" key="1">
    <citation type="submission" date="2019-03" db="EMBL/GenBank/DDBJ databases">
        <title>Genomics of glacier-inhabiting Cryobacterium strains.</title>
        <authorList>
            <person name="Liu Q."/>
            <person name="Xin Y.-H."/>
        </authorList>
    </citation>
    <scope>NUCLEOTIDE SEQUENCE [LARGE SCALE GENOMIC DNA]</scope>
    <source>
        <strain evidence="2 3">Hz16</strain>
    </source>
</reference>